<proteinExistence type="predicted"/>
<gene>
    <name evidence="1" type="ORF">R0H03_04040</name>
</gene>
<reference evidence="1" key="2">
    <citation type="submission" date="2023-10" db="EMBL/GenBank/DDBJ databases">
        <authorList>
            <person name="Khurajog B."/>
        </authorList>
    </citation>
    <scope>NUCLEOTIDE SEQUENCE</scope>
    <source>
        <strain evidence="1">BF14</strain>
    </source>
</reference>
<dbReference type="RefSeq" id="WP_317052053.1">
    <property type="nucleotide sequence ID" value="NZ_CP140878.1"/>
</dbReference>
<accession>A0AAW8YMF7</accession>
<protein>
    <submittedName>
        <fullName evidence="1">Phage portal protein</fullName>
    </submittedName>
</protein>
<comment type="caution">
    <text evidence="1">The sequence shown here is derived from an EMBL/GenBank/DDBJ whole genome shotgun (WGS) entry which is preliminary data.</text>
</comment>
<sequence length="382" mass="43890">MSVIESFFDLFMRRRDSSFIFDLDHYEDTARRAYLKRLAIDEVINFVARAASQTEFRVIKNDQLVKDSIYYHLNVRPNTDKSATDFWEEAIYKLLREGEVLIVQSDTGDLLIADSFIRNEYALYPDKFSGVVVKDYEFQRSFSMNDVIYLTYGNDKLDRYMNGLWSDYGELIGRMFNLQLRNSQIREKVKVDMLAGAQEEKQNELQKYLDRIYDSLVKKSVVVLPETKGFTLEELSSGKTDPQKFDEIDQVKSAFTAEVARIIGVPVSLIEGEKVESNENSILFNRYCLSPLLKKIRNELNAKFFTKTELMQKNCHIEAIGLDQPNILDVSEKIDKLVSSGAVKVNEVRQAVGLEPLPDGDKVIMTKNYTTAKGGDTDDNED</sequence>
<dbReference type="EMBL" id="JAWJAX010000003">
    <property type="protein sequence ID" value="MDV2911036.1"/>
    <property type="molecule type" value="Genomic_DNA"/>
</dbReference>
<organism evidence="1 2">
    <name type="scientific">Pediococcus acidilactici</name>
    <dbReference type="NCBI Taxonomy" id="1254"/>
    <lineage>
        <taxon>Bacteria</taxon>
        <taxon>Bacillati</taxon>
        <taxon>Bacillota</taxon>
        <taxon>Bacilli</taxon>
        <taxon>Lactobacillales</taxon>
        <taxon>Lactobacillaceae</taxon>
        <taxon>Pediococcus</taxon>
        <taxon>Pediococcus acidilactici group</taxon>
    </lineage>
</organism>
<evidence type="ECO:0000313" key="1">
    <source>
        <dbReference type="EMBL" id="MDV2911036.1"/>
    </source>
</evidence>
<dbReference type="InterPro" id="IPR006427">
    <property type="entry name" value="Portal_HK97"/>
</dbReference>
<dbReference type="Proteomes" id="UP001280415">
    <property type="component" value="Unassembled WGS sequence"/>
</dbReference>
<evidence type="ECO:0000313" key="2">
    <source>
        <dbReference type="Proteomes" id="UP001280415"/>
    </source>
</evidence>
<dbReference type="Pfam" id="PF04860">
    <property type="entry name" value="Phage_portal"/>
    <property type="match status" value="1"/>
</dbReference>
<dbReference type="NCBIfam" id="TIGR01537">
    <property type="entry name" value="portal_HK97"/>
    <property type="match status" value="1"/>
</dbReference>
<reference evidence="1" key="1">
    <citation type="journal article" date="2023" name="PeerJ">
        <title>Selection and evaluation of lactic acid bacteria from chicken feces in Thailand as potential probiotics.</title>
        <authorList>
            <person name="Khurajog B."/>
            <person name="Disastra Y."/>
            <person name="Lawwyne L.D."/>
            <person name="Sirichokchatchawan W."/>
            <person name="Niyomtham W."/>
            <person name="Yindee J."/>
            <person name="Hampson D.J."/>
            <person name="Prapasarakul N."/>
        </authorList>
    </citation>
    <scope>NUCLEOTIDE SEQUENCE</scope>
    <source>
        <strain evidence="1">BF14</strain>
    </source>
</reference>
<name>A0AAW8YMF7_PEDAC</name>
<dbReference type="AlphaFoldDB" id="A0AAW8YMF7"/>
<dbReference type="InterPro" id="IPR006944">
    <property type="entry name" value="Phage/GTA_portal"/>
</dbReference>